<dbReference type="Proteomes" id="UP001500837">
    <property type="component" value="Unassembled WGS sequence"/>
</dbReference>
<keyword evidence="3" id="KW-1185">Reference proteome</keyword>
<dbReference type="Pfam" id="PF07790">
    <property type="entry name" value="Pilin_N"/>
    <property type="match status" value="1"/>
</dbReference>
<evidence type="ECO:0000313" key="3">
    <source>
        <dbReference type="Proteomes" id="UP001500837"/>
    </source>
</evidence>
<dbReference type="EMBL" id="BAAABL010000041">
    <property type="protein sequence ID" value="GAA0298498.1"/>
    <property type="molecule type" value="Genomic_DNA"/>
</dbReference>
<comment type="caution">
    <text evidence="2">The sequence shown here is derived from an EMBL/GenBank/DDBJ whole genome shotgun (WGS) entry which is preliminary data.</text>
</comment>
<organism evidence="2 3">
    <name type="scientific">Halarchaeum salinum</name>
    <dbReference type="NCBI Taxonomy" id="489912"/>
    <lineage>
        <taxon>Archaea</taxon>
        <taxon>Methanobacteriati</taxon>
        <taxon>Methanobacteriota</taxon>
        <taxon>Stenosarchaea group</taxon>
        <taxon>Halobacteria</taxon>
        <taxon>Halobacteriales</taxon>
        <taxon>Halobacteriaceae</taxon>
    </lineage>
</organism>
<name>A0AAV3S6S4_9EURY</name>
<proteinExistence type="predicted"/>
<evidence type="ECO:0000259" key="1">
    <source>
        <dbReference type="Pfam" id="PF07790"/>
    </source>
</evidence>
<accession>A0AAV3S6S4</accession>
<reference evidence="2 3" key="1">
    <citation type="journal article" date="2019" name="Int. J. Syst. Evol. Microbiol.">
        <title>The Global Catalogue of Microorganisms (GCM) 10K type strain sequencing project: providing services to taxonomists for standard genome sequencing and annotation.</title>
        <authorList>
            <consortium name="The Broad Institute Genomics Platform"/>
            <consortium name="The Broad Institute Genome Sequencing Center for Infectious Disease"/>
            <person name="Wu L."/>
            <person name="Ma J."/>
        </authorList>
    </citation>
    <scope>NUCLEOTIDE SEQUENCE [LARGE SCALE GENOMIC DNA]</scope>
    <source>
        <strain evidence="2 3">JCM 16330</strain>
    </source>
</reference>
<dbReference type="AlphaFoldDB" id="A0AAV3S6S4"/>
<gene>
    <name evidence="2" type="ORF">GCM10009066_10900</name>
</gene>
<feature type="domain" description="Archaeal Type IV pilin N-terminal" evidence="1">
    <location>
        <begin position="1"/>
        <end position="63"/>
    </location>
</feature>
<dbReference type="InterPro" id="IPR012859">
    <property type="entry name" value="Pilin_N_archaeal"/>
</dbReference>
<evidence type="ECO:0000313" key="2">
    <source>
        <dbReference type="EMBL" id="GAA0298498.1"/>
    </source>
</evidence>
<sequence length="135" mass="13772">MVAITVILAAVIGTFVLGLGNQVGNQAPQASFSFDFDDSEGSVTIMHQGGDTIQSDATLQVVTSEGDWAEGSSTGVTAVSGEDSRLNWDTMPVTSGDSVVANHTDASWSGQTVSVTWESANGDQSATLGDSTAPS</sequence>
<protein>
    <recommendedName>
        <fullName evidence="1">Archaeal Type IV pilin N-terminal domain-containing protein</fullName>
    </recommendedName>
</protein>